<gene>
    <name evidence="3" type="ORF">A2982_01000</name>
</gene>
<feature type="region of interest" description="Disordered" evidence="1">
    <location>
        <begin position="45"/>
        <end position="106"/>
    </location>
</feature>
<evidence type="ECO:0000256" key="1">
    <source>
        <dbReference type="SAM" id="MobiDB-lite"/>
    </source>
</evidence>
<dbReference type="Proteomes" id="UP000178771">
    <property type="component" value="Unassembled WGS sequence"/>
</dbReference>
<name>A0A1F4V714_UNCKA</name>
<reference evidence="3 4" key="1">
    <citation type="journal article" date="2016" name="Nat. Commun.">
        <title>Thousands of microbial genomes shed light on interconnected biogeochemical processes in an aquifer system.</title>
        <authorList>
            <person name="Anantharaman K."/>
            <person name="Brown C.T."/>
            <person name="Hug L.A."/>
            <person name="Sharon I."/>
            <person name="Castelle C.J."/>
            <person name="Probst A.J."/>
            <person name="Thomas B.C."/>
            <person name="Singh A."/>
            <person name="Wilkins M.J."/>
            <person name="Karaoz U."/>
            <person name="Brodie E.L."/>
            <person name="Williams K.H."/>
            <person name="Hubbard S.S."/>
            <person name="Banfield J.F."/>
        </authorList>
    </citation>
    <scope>NUCLEOTIDE SEQUENCE [LARGE SCALE GENOMIC DNA]</scope>
</reference>
<feature type="compositionally biased region" description="Polar residues" evidence="1">
    <location>
        <begin position="73"/>
        <end position="85"/>
    </location>
</feature>
<evidence type="ECO:0008006" key="5">
    <source>
        <dbReference type="Google" id="ProtNLM"/>
    </source>
</evidence>
<keyword evidence="2" id="KW-0472">Membrane</keyword>
<comment type="caution">
    <text evidence="3">The sequence shown here is derived from an EMBL/GenBank/DDBJ whole genome shotgun (WGS) entry which is preliminary data.</text>
</comment>
<evidence type="ECO:0000256" key="2">
    <source>
        <dbReference type="SAM" id="Phobius"/>
    </source>
</evidence>
<dbReference type="STRING" id="1802624.A2982_01000"/>
<evidence type="ECO:0000313" key="4">
    <source>
        <dbReference type="Proteomes" id="UP000178771"/>
    </source>
</evidence>
<accession>A0A1F4V714</accession>
<dbReference type="AlphaFoldDB" id="A0A1F4V714"/>
<proteinExistence type="predicted"/>
<protein>
    <recommendedName>
        <fullName evidence="5">LysM domain-containing protein</fullName>
    </recommendedName>
</protein>
<feature type="transmembrane region" description="Helical" evidence="2">
    <location>
        <begin position="21"/>
        <end position="43"/>
    </location>
</feature>
<sequence>MPKKQEGLFNKAKAWWQTDTAKAVATIVAVLLVPATVIAWNYASNGQTSTDQSDENQTKENGDQIIDEDSAITDETSGNESQPEENITGEDAGATEDTAVGGINDVTSLPDTSSIVSYIVEKGDNVYTISMKVCENDSFYRNNMGKNYLKVGQEIEINCD</sequence>
<organism evidence="3 4">
    <name type="scientific">candidate division WWE3 bacterium RIFCSPLOWO2_01_FULL_39_13</name>
    <dbReference type="NCBI Taxonomy" id="1802624"/>
    <lineage>
        <taxon>Bacteria</taxon>
        <taxon>Katanobacteria</taxon>
    </lineage>
</organism>
<evidence type="ECO:0000313" key="3">
    <source>
        <dbReference type="EMBL" id="OGC52413.1"/>
    </source>
</evidence>
<keyword evidence="2" id="KW-1133">Transmembrane helix</keyword>
<keyword evidence="2" id="KW-0812">Transmembrane</keyword>
<dbReference type="EMBL" id="MEVH01000001">
    <property type="protein sequence ID" value="OGC52413.1"/>
    <property type="molecule type" value="Genomic_DNA"/>
</dbReference>